<name>A0A3P7SR89_DRAME</name>
<dbReference type="GO" id="GO:0005344">
    <property type="term" value="F:oxygen carrier activity"/>
    <property type="evidence" value="ECO:0007669"/>
    <property type="project" value="UniProtKB-KW"/>
</dbReference>
<keyword evidence="1" id="KW-0561">Oxygen transport</keyword>
<dbReference type="AlphaFoldDB" id="A0A3P7SR89"/>
<dbReference type="OrthoDB" id="436496at2759"/>
<evidence type="ECO:0000259" key="2">
    <source>
        <dbReference type="PROSITE" id="PS01033"/>
    </source>
</evidence>
<dbReference type="InterPro" id="IPR053341">
    <property type="entry name" value="Oxidative_stress_globin-like"/>
</dbReference>
<dbReference type="InterPro" id="IPR012292">
    <property type="entry name" value="Globin/Proto"/>
</dbReference>
<dbReference type="EMBL" id="UYYG01001156">
    <property type="protein sequence ID" value="VDN56522.1"/>
    <property type="molecule type" value="Genomic_DNA"/>
</dbReference>
<feature type="domain" description="Globin" evidence="2">
    <location>
        <begin position="1"/>
        <end position="143"/>
    </location>
</feature>
<reference evidence="3 4" key="1">
    <citation type="submission" date="2018-11" db="EMBL/GenBank/DDBJ databases">
        <authorList>
            <consortium name="Pathogen Informatics"/>
        </authorList>
    </citation>
    <scope>NUCLEOTIDE SEQUENCE [LARGE SCALE GENOMIC DNA]</scope>
</reference>
<evidence type="ECO:0000313" key="4">
    <source>
        <dbReference type="Proteomes" id="UP000274756"/>
    </source>
</evidence>
<dbReference type="Gene3D" id="1.10.490.10">
    <property type="entry name" value="Globins"/>
    <property type="match status" value="1"/>
</dbReference>
<organism evidence="3 4">
    <name type="scientific">Dracunculus medinensis</name>
    <name type="common">Guinea worm</name>
    <dbReference type="NCBI Taxonomy" id="318479"/>
    <lineage>
        <taxon>Eukaryota</taxon>
        <taxon>Metazoa</taxon>
        <taxon>Ecdysozoa</taxon>
        <taxon>Nematoda</taxon>
        <taxon>Chromadorea</taxon>
        <taxon>Rhabditida</taxon>
        <taxon>Spirurina</taxon>
        <taxon>Dracunculoidea</taxon>
        <taxon>Dracunculidae</taxon>
        <taxon>Dracunculus</taxon>
    </lineage>
</organism>
<dbReference type="InterPro" id="IPR000971">
    <property type="entry name" value="Globin"/>
</dbReference>
<comment type="similarity">
    <text evidence="1">Belongs to the globin family.</text>
</comment>
<evidence type="ECO:0000313" key="3">
    <source>
        <dbReference type="EMBL" id="VDN56522.1"/>
    </source>
</evidence>
<keyword evidence="1" id="KW-0479">Metal-binding</keyword>
<dbReference type="SUPFAM" id="SSF46458">
    <property type="entry name" value="Globin-like"/>
    <property type="match status" value="1"/>
</dbReference>
<dbReference type="InterPro" id="IPR009050">
    <property type="entry name" value="Globin-like_sf"/>
</dbReference>
<accession>A0A3P7SR89</accession>
<gene>
    <name evidence="3" type="ORF">DME_LOCUS6495</name>
</gene>
<keyword evidence="1" id="KW-0813">Transport</keyword>
<dbReference type="STRING" id="318479.A0A3P7SR89"/>
<proteinExistence type="inferred from homology"/>
<dbReference type="GO" id="GO:0019825">
    <property type="term" value="F:oxygen binding"/>
    <property type="evidence" value="ECO:0007669"/>
    <property type="project" value="InterPro"/>
</dbReference>
<dbReference type="CDD" id="cd01040">
    <property type="entry name" value="Mb-like"/>
    <property type="match status" value="1"/>
</dbReference>
<dbReference type="PANTHER" id="PTHR47768">
    <property type="entry name" value="GLOBIN RELATED-RELATED"/>
    <property type="match status" value="1"/>
</dbReference>
<dbReference type="PANTHER" id="PTHR47768:SF1">
    <property type="entry name" value="GLOBIN FAMILY PROFILE DOMAIN-CONTAINING PROTEIN"/>
    <property type="match status" value="1"/>
</dbReference>
<keyword evidence="1" id="KW-0349">Heme</keyword>
<evidence type="ECO:0000256" key="1">
    <source>
        <dbReference type="RuleBase" id="RU000356"/>
    </source>
</evidence>
<dbReference type="Proteomes" id="UP000274756">
    <property type="component" value="Unassembled WGS sequence"/>
</dbReference>
<protein>
    <recommendedName>
        <fullName evidence="2">Globin domain-containing protein</fullName>
    </recommendedName>
</protein>
<keyword evidence="1" id="KW-0408">Iron</keyword>
<dbReference type="InterPro" id="IPR044399">
    <property type="entry name" value="Mb-like_M"/>
</dbReference>
<dbReference type="PROSITE" id="PS01033">
    <property type="entry name" value="GLOBIN"/>
    <property type="match status" value="1"/>
</dbReference>
<sequence>MMRTWSDDFEYLYQLGSNIYTYIFQTNPKAKQLFPFMEKYGDRWKESKEFRSQALKFVQVLSLAVKNVYHMERLAPLLYNIGEKHVQFIDRGFIPEFWDTFLDAMEISLEAHIKSLNDFNEKQRNDAIRTWRTLALYIITHMKFGFIDGLETRRKSKLKI</sequence>
<dbReference type="Pfam" id="PF00042">
    <property type="entry name" value="Globin"/>
    <property type="match status" value="1"/>
</dbReference>
<keyword evidence="4" id="KW-1185">Reference proteome</keyword>
<dbReference type="GO" id="GO:0020037">
    <property type="term" value="F:heme binding"/>
    <property type="evidence" value="ECO:0007669"/>
    <property type="project" value="InterPro"/>
</dbReference>